<dbReference type="PANTHER" id="PTHR21696">
    <property type="entry name" value="PROTEIN UNC-79 HOMOLOG"/>
    <property type="match status" value="1"/>
</dbReference>
<proteinExistence type="predicted"/>
<name>A0ABD2W3A9_9HYME</name>
<protein>
    <submittedName>
        <fullName evidence="1">Uncharacterized protein</fullName>
    </submittedName>
</protein>
<gene>
    <name evidence="1" type="ORF">TKK_017580</name>
</gene>
<dbReference type="AlphaFoldDB" id="A0ABD2W3A9"/>
<organism evidence="1 2">
    <name type="scientific">Trichogramma kaykai</name>
    <dbReference type="NCBI Taxonomy" id="54128"/>
    <lineage>
        <taxon>Eukaryota</taxon>
        <taxon>Metazoa</taxon>
        <taxon>Ecdysozoa</taxon>
        <taxon>Arthropoda</taxon>
        <taxon>Hexapoda</taxon>
        <taxon>Insecta</taxon>
        <taxon>Pterygota</taxon>
        <taxon>Neoptera</taxon>
        <taxon>Endopterygota</taxon>
        <taxon>Hymenoptera</taxon>
        <taxon>Apocrita</taxon>
        <taxon>Proctotrupomorpha</taxon>
        <taxon>Chalcidoidea</taxon>
        <taxon>Trichogrammatidae</taxon>
        <taxon>Trichogramma</taxon>
    </lineage>
</organism>
<comment type="caution">
    <text evidence="1">The sequence shown here is derived from an EMBL/GenBank/DDBJ whole genome shotgun (WGS) entry which is preliminary data.</text>
</comment>
<accession>A0ABD2W3A9</accession>
<evidence type="ECO:0000313" key="1">
    <source>
        <dbReference type="EMBL" id="KAL3387000.1"/>
    </source>
</evidence>
<keyword evidence="2" id="KW-1185">Reference proteome</keyword>
<dbReference type="EMBL" id="JBJJXI010000141">
    <property type="protein sequence ID" value="KAL3387000.1"/>
    <property type="molecule type" value="Genomic_DNA"/>
</dbReference>
<reference evidence="1 2" key="1">
    <citation type="journal article" date="2024" name="bioRxiv">
        <title>A reference genome for Trichogramma kaykai: A tiny desert-dwelling parasitoid wasp with competing sex-ratio distorters.</title>
        <authorList>
            <person name="Culotta J."/>
            <person name="Lindsey A.R."/>
        </authorList>
    </citation>
    <scope>NUCLEOTIDE SEQUENCE [LARGE SCALE GENOMIC DNA]</scope>
    <source>
        <strain evidence="1 2">KSX58</strain>
    </source>
</reference>
<dbReference type="Proteomes" id="UP001627154">
    <property type="component" value="Unassembled WGS sequence"/>
</dbReference>
<dbReference type="InterPro" id="IPR024855">
    <property type="entry name" value="UNC79"/>
</dbReference>
<sequence>MTFQKIIKVTCPFLFAAYLDKVDSHKVSLQSEEPSLSNKILQFATLEEIQISCTILMLDILLKQMDLQIMEKHAGINNWVGQKVSLLLKNVNVPTLMAHHNCNDISECTFCESTVIWYQLSLQLLTYIAPQQFIATLDVSI</sequence>
<evidence type="ECO:0000313" key="2">
    <source>
        <dbReference type="Proteomes" id="UP001627154"/>
    </source>
</evidence>
<dbReference type="PANTHER" id="PTHR21696:SF2">
    <property type="entry name" value="PROTEIN UNC-79 HOMOLOG"/>
    <property type="match status" value="1"/>
</dbReference>